<evidence type="ECO:0000313" key="10">
    <source>
        <dbReference type="Proteomes" id="UP000441208"/>
    </source>
</evidence>
<comment type="caution">
    <text evidence="4">The sequence shown here is derived from an EMBL/GenBank/DDBJ whole genome shotgun (WGS) entry which is preliminary data.</text>
</comment>
<dbReference type="Proteomes" id="UP000437068">
    <property type="component" value="Unassembled WGS sequence"/>
</dbReference>
<evidence type="ECO:0000313" key="9">
    <source>
        <dbReference type="Proteomes" id="UP000440732"/>
    </source>
</evidence>
<dbReference type="Proteomes" id="UP000488956">
    <property type="component" value="Unassembled WGS sequence"/>
</dbReference>
<gene>
    <name evidence="6" type="ORF">PF001_g10255</name>
    <name evidence="5" type="ORF">PF005_g10913</name>
    <name evidence="4" type="ORF">PF006_g14092</name>
    <name evidence="3" type="ORF">PF007_g11116</name>
    <name evidence="2" type="ORF">PF010_g10626</name>
    <name evidence="1" type="ORF">PF011_g13793</name>
</gene>
<name>A0A6A3TJV3_9STRA</name>
<evidence type="ECO:0000313" key="7">
    <source>
        <dbReference type="Proteomes" id="UP000433483"/>
    </source>
</evidence>
<sequence>MTTPPATSTAASAGASSVVTTSTAAISGQVSTTLTSAASAVASVAMATSGVVTSTVTIWMGGFTFTNGTNSGIPASITSSVVPSVMATQPTLVGFNATVPFGSASGYGVTPAGVPNVAYGHRIGYPAAVSSA</sequence>
<evidence type="ECO:0000313" key="1">
    <source>
        <dbReference type="EMBL" id="KAE9001315.1"/>
    </source>
</evidence>
<evidence type="ECO:0000313" key="2">
    <source>
        <dbReference type="EMBL" id="KAE9111947.1"/>
    </source>
</evidence>
<dbReference type="Proteomes" id="UP000433483">
    <property type="component" value="Unassembled WGS sequence"/>
</dbReference>
<keyword evidence="7" id="KW-1185">Reference proteome</keyword>
<evidence type="ECO:0000313" key="12">
    <source>
        <dbReference type="Proteomes" id="UP000488956"/>
    </source>
</evidence>
<dbReference type="EMBL" id="QXGE01000513">
    <property type="protein sequence ID" value="KAE9310315.1"/>
    <property type="molecule type" value="Genomic_DNA"/>
</dbReference>
<evidence type="ECO:0000313" key="6">
    <source>
        <dbReference type="EMBL" id="KAE9310315.1"/>
    </source>
</evidence>
<dbReference type="EMBL" id="QXFZ01000547">
    <property type="protein sequence ID" value="KAE9112397.1"/>
    <property type="molecule type" value="Genomic_DNA"/>
</dbReference>
<evidence type="ECO:0000313" key="8">
    <source>
        <dbReference type="Proteomes" id="UP000437068"/>
    </source>
</evidence>
<reference evidence="7 8" key="1">
    <citation type="submission" date="2018-08" db="EMBL/GenBank/DDBJ databases">
        <title>Genomic investigation of the strawberry pathogen Phytophthora fragariae indicates pathogenicity is determined by transcriptional variation in three key races.</title>
        <authorList>
            <person name="Adams T.M."/>
            <person name="Armitage A.D."/>
            <person name="Sobczyk M.K."/>
            <person name="Bates H.J."/>
            <person name="Dunwell J.M."/>
            <person name="Nellist C.F."/>
            <person name="Harrison R.J."/>
        </authorList>
    </citation>
    <scope>NUCLEOTIDE SEQUENCE [LARGE SCALE GENOMIC DNA]</scope>
    <source>
        <strain evidence="6 8">A4</strain>
        <strain evidence="5 7">NOV-27</strain>
        <strain evidence="4 9">NOV-5</strain>
        <strain evidence="3 10">NOV-71</strain>
        <strain evidence="2 12">ONT-3</strain>
        <strain evidence="1 11">SCRP245</strain>
    </source>
</reference>
<dbReference type="Proteomes" id="UP000460718">
    <property type="component" value="Unassembled WGS sequence"/>
</dbReference>
<dbReference type="EMBL" id="QXFW01000866">
    <property type="protein sequence ID" value="KAE9001315.1"/>
    <property type="molecule type" value="Genomic_DNA"/>
</dbReference>
<dbReference type="AlphaFoldDB" id="A0A6A3TJV3"/>
<dbReference type="EMBL" id="QXGA01000869">
    <property type="protein sequence ID" value="KAE9137823.1"/>
    <property type="molecule type" value="Genomic_DNA"/>
</dbReference>
<evidence type="ECO:0000313" key="3">
    <source>
        <dbReference type="EMBL" id="KAE9112397.1"/>
    </source>
</evidence>
<evidence type="ECO:0000313" key="5">
    <source>
        <dbReference type="EMBL" id="KAE9211674.1"/>
    </source>
</evidence>
<accession>A0A6A3TJV3</accession>
<dbReference type="EMBL" id="QXGB01000530">
    <property type="protein sequence ID" value="KAE9211674.1"/>
    <property type="molecule type" value="Genomic_DNA"/>
</dbReference>
<protein>
    <submittedName>
        <fullName evidence="4">Uncharacterized protein</fullName>
    </submittedName>
</protein>
<dbReference type="EMBL" id="QXFX01000542">
    <property type="protein sequence ID" value="KAE9111947.1"/>
    <property type="molecule type" value="Genomic_DNA"/>
</dbReference>
<dbReference type="Proteomes" id="UP000440732">
    <property type="component" value="Unassembled WGS sequence"/>
</dbReference>
<dbReference type="Proteomes" id="UP000441208">
    <property type="component" value="Unassembled WGS sequence"/>
</dbReference>
<proteinExistence type="predicted"/>
<evidence type="ECO:0000313" key="11">
    <source>
        <dbReference type="Proteomes" id="UP000460718"/>
    </source>
</evidence>
<organism evidence="4 9">
    <name type="scientific">Phytophthora fragariae</name>
    <dbReference type="NCBI Taxonomy" id="53985"/>
    <lineage>
        <taxon>Eukaryota</taxon>
        <taxon>Sar</taxon>
        <taxon>Stramenopiles</taxon>
        <taxon>Oomycota</taxon>
        <taxon>Peronosporomycetes</taxon>
        <taxon>Peronosporales</taxon>
        <taxon>Peronosporaceae</taxon>
        <taxon>Phytophthora</taxon>
    </lineage>
</organism>
<evidence type="ECO:0000313" key="4">
    <source>
        <dbReference type="EMBL" id="KAE9137823.1"/>
    </source>
</evidence>